<feature type="domain" description="BPL/LPL catalytic" evidence="2">
    <location>
        <begin position="6"/>
        <end position="184"/>
    </location>
</feature>
<dbReference type="CDD" id="cd16442">
    <property type="entry name" value="BPL"/>
    <property type="match status" value="1"/>
</dbReference>
<evidence type="ECO:0000256" key="1">
    <source>
        <dbReference type="ARBA" id="ARBA00022598"/>
    </source>
</evidence>
<sequence length="244" mass="26774">MNLKKIENPFGGLTYYKESTRSTMADASETIDEKNIDGSLFITDNQTNGIGRVSGRKWESSPYQNLTFTLVLDRDTIGKGFGCTPLKAGLALSKVIKELTGADAKVKWPNDVLVNGKKISGILCHSSKGYILVGVGINVNQLVFDKDIEDNTTSLSKISNNGYNLEMVLTKFLNTFYETLRSSTWLSELNSSLYRQGEEVRFSVGNPDNNNIVEGVLQGLDDQGKVIIISESGDSSSYLSGEFI</sequence>
<name>A0A5C1Q845_9SPIO</name>
<dbReference type="GO" id="GO:0005737">
    <property type="term" value="C:cytoplasm"/>
    <property type="evidence" value="ECO:0007669"/>
    <property type="project" value="TreeGrafter"/>
</dbReference>
<dbReference type="EC" id="6.3.4.15" evidence="3"/>
<reference evidence="3 4" key="1">
    <citation type="submission" date="2019-02" db="EMBL/GenBank/DDBJ databases">
        <authorList>
            <person name="Fomenkov A."/>
            <person name="Dubinina G."/>
            <person name="Grabovich M."/>
            <person name="Vincze T."/>
            <person name="Roberts R.J."/>
        </authorList>
    </citation>
    <scope>NUCLEOTIDE SEQUENCE [LARGE SCALE GENOMIC DNA]</scope>
    <source>
        <strain evidence="3 4">P</strain>
    </source>
</reference>
<dbReference type="AlphaFoldDB" id="A0A5C1Q845"/>
<evidence type="ECO:0000313" key="4">
    <source>
        <dbReference type="Proteomes" id="UP000323824"/>
    </source>
</evidence>
<accession>A0A5C1Q845</accession>
<evidence type="ECO:0000259" key="2">
    <source>
        <dbReference type="PROSITE" id="PS51733"/>
    </source>
</evidence>
<dbReference type="Proteomes" id="UP000323824">
    <property type="component" value="Chromosome"/>
</dbReference>
<keyword evidence="4" id="KW-1185">Reference proteome</keyword>
<dbReference type="KEGG" id="sper:EW093_05915"/>
<reference evidence="3 4" key="2">
    <citation type="submission" date="2019-09" db="EMBL/GenBank/DDBJ databases">
        <title>Complete Genome Sequence and Methylome Analysis of free living Spirochaetas.</title>
        <authorList>
            <person name="Leshcheva N."/>
            <person name="Mikheeva N."/>
        </authorList>
    </citation>
    <scope>NUCLEOTIDE SEQUENCE [LARGE SCALE GENOMIC DNA]</scope>
    <source>
        <strain evidence="3 4">P</strain>
    </source>
</reference>
<dbReference type="InterPro" id="IPR004408">
    <property type="entry name" value="Biotin_CoA_COase_ligase"/>
</dbReference>
<dbReference type="NCBIfam" id="TIGR00121">
    <property type="entry name" value="birA_ligase"/>
    <property type="match status" value="1"/>
</dbReference>
<dbReference type="PANTHER" id="PTHR12835:SF5">
    <property type="entry name" value="BIOTIN--PROTEIN LIGASE"/>
    <property type="match status" value="1"/>
</dbReference>
<dbReference type="PROSITE" id="PS51733">
    <property type="entry name" value="BPL_LPL_CATALYTIC"/>
    <property type="match status" value="1"/>
</dbReference>
<dbReference type="RefSeq" id="WP_149567501.1">
    <property type="nucleotide sequence ID" value="NZ_CP035807.1"/>
</dbReference>
<dbReference type="InterPro" id="IPR004143">
    <property type="entry name" value="BPL_LPL_catalytic"/>
</dbReference>
<gene>
    <name evidence="3" type="ORF">EW093_05915</name>
</gene>
<keyword evidence="1 3" id="KW-0436">Ligase</keyword>
<dbReference type="EMBL" id="CP035807">
    <property type="protein sequence ID" value="QEN04253.1"/>
    <property type="molecule type" value="Genomic_DNA"/>
</dbReference>
<organism evidence="3 4">
    <name type="scientific">Thiospirochaeta perfilievii</name>
    <dbReference type="NCBI Taxonomy" id="252967"/>
    <lineage>
        <taxon>Bacteria</taxon>
        <taxon>Pseudomonadati</taxon>
        <taxon>Spirochaetota</taxon>
        <taxon>Spirochaetia</taxon>
        <taxon>Spirochaetales</taxon>
        <taxon>Spirochaetaceae</taxon>
        <taxon>Thiospirochaeta</taxon>
    </lineage>
</organism>
<dbReference type="SUPFAM" id="SSF55681">
    <property type="entry name" value="Class II aaRS and biotin synthetases"/>
    <property type="match status" value="1"/>
</dbReference>
<dbReference type="PANTHER" id="PTHR12835">
    <property type="entry name" value="BIOTIN PROTEIN LIGASE"/>
    <property type="match status" value="1"/>
</dbReference>
<dbReference type="Gene3D" id="3.30.930.10">
    <property type="entry name" value="Bira Bifunctional Protein, Domain 2"/>
    <property type="match status" value="1"/>
</dbReference>
<evidence type="ECO:0000313" key="3">
    <source>
        <dbReference type="EMBL" id="QEN04253.1"/>
    </source>
</evidence>
<dbReference type="InterPro" id="IPR045864">
    <property type="entry name" value="aa-tRNA-synth_II/BPL/LPL"/>
</dbReference>
<dbReference type="Pfam" id="PF03099">
    <property type="entry name" value="BPL_LplA_LipB"/>
    <property type="match status" value="1"/>
</dbReference>
<dbReference type="OrthoDB" id="9807064at2"/>
<proteinExistence type="predicted"/>
<protein>
    <submittedName>
        <fullName evidence="3">Biotin--[acetyl-CoA-carboxylase] ligase</fullName>
        <ecNumber evidence="3">6.3.4.15</ecNumber>
    </submittedName>
</protein>
<dbReference type="GO" id="GO:0004077">
    <property type="term" value="F:biotin--[biotin carboxyl-carrier protein] ligase activity"/>
    <property type="evidence" value="ECO:0007669"/>
    <property type="project" value="UniProtKB-EC"/>
</dbReference>